<dbReference type="InterPro" id="IPR003646">
    <property type="entry name" value="SH3-like_bac-type"/>
</dbReference>
<dbReference type="Pfam" id="PF00704">
    <property type="entry name" value="Glyco_hydro_18"/>
    <property type="match status" value="1"/>
</dbReference>
<dbReference type="GO" id="GO:0008061">
    <property type="term" value="F:chitin binding"/>
    <property type="evidence" value="ECO:0007669"/>
    <property type="project" value="InterPro"/>
</dbReference>
<dbReference type="InterPro" id="IPR001223">
    <property type="entry name" value="Glyco_hydro18_cat"/>
</dbReference>
<evidence type="ECO:0000259" key="2">
    <source>
        <dbReference type="PROSITE" id="PS51910"/>
    </source>
</evidence>
<dbReference type="Proteomes" id="UP000290106">
    <property type="component" value="Unassembled WGS sequence"/>
</dbReference>
<dbReference type="PROSITE" id="PS51910">
    <property type="entry name" value="GH18_2"/>
    <property type="match status" value="1"/>
</dbReference>
<accession>A0A4Q1REX2</accession>
<dbReference type="Gene3D" id="2.30.30.40">
    <property type="entry name" value="SH3 Domains"/>
    <property type="match status" value="1"/>
</dbReference>
<comment type="caution">
    <text evidence="3">The sequence shown here is derived from an EMBL/GenBank/DDBJ whole genome shotgun (WGS) entry which is preliminary data.</text>
</comment>
<dbReference type="OrthoDB" id="9775889at2"/>
<reference evidence="3 4" key="1">
    <citation type="submission" date="2019-01" db="EMBL/GenBank/DDBJ databases">
        <title>Blautia sp. nov. KGMB01111 isolated human feces.</title>
        <authorList>
            <person name="Park J.-E."/>
            <person name="Kim J.-S."/>
            <person name="Park S.-H."/>
        </authorList>
    </citation>
    <scope>NUCLEOTIDE SEQUENCE [LARGE SCALE GENOMIC DNA]</scope>
    <source>
        <strain evidence="3 4">KGMB01111</strain>
    </source>
</reference>
<dbReference type="GO" id="GO:0016787">
    <property type="term" value="F:hydrolase activity"/>
    <property type="evidence" value="ECO:0007669"/>
    <property type="project" value="UniProtKB-KW"/>
</dbReference>
<dbReference type="Gene3D" id="3.10.50.10">
    <property type="match status" value="1"/>
</dbReference>
<dbReference type="GO" id="GO:0005975">
    <property type="term" value="P:carbohydrate metabolic process"/>
    <property type="evidence" value="ECO:0007669"/>
    <property type="project" value="InterPro"/>
</dbReference>
<dbReference type="PANTHER" id="PTHR46066">
    <property type="entry name" value="CHITINASE DOMAIN-CONTAINING PROTEIN 1 FAMILY MEMBER"/>
    <property type="match status" value="1"/>
</dbReference>
<keyword evidence="4" id="KW-1185">Reference proteome</keyword>
<dbReference type="Pfam" id="PF08239">
    <property type="entry name" value="SH3_3"/>
    <property type="match status" value="1"/>
</dbReference>
<dbReference type="RefSeq" id="WP_129256944.1">
    <property type="nucleotide sequence ID" value="NZ_SDKC01000001.1"/>
</dbReference>
<protein>
    <submittedName>
        <fullName evidence="3">Glycosyl hydrolase family 18</fullName>
    </submittedName>
</protein>
<feature type="domain" description="GH18" evidence="2">
    <location>
        <begin position="250"/>
        <end position="561"/>
    </location>
</feature>
<proteinExistence type="predicted"/>
<keyword evidence="1" id="KW-1133">Transmembrane helix</keyword>
<gene>
    <name evidence="3" type="ORF">ETP43_02040</name>
</gene>
<dbReference type="SMART" id="SM00636">
    <property type="entry name" value="Glyco_18"/>
    <property type="match status" value="1"/>
</dbReference>
<name>A0A4Q1REX2_9FIRM</name>
<dbReference type="PANTHER" id="PTHR46066:SF2">
    <property type="entry name" value="CHITINASE DOMAIN-CONTAINING PROTEIN 1"/>
    <property type="match status" value="1"/>
</dbReference>
<dbReference type="Gene3D" id="3.20.20.80">
    <property type="entry name" value="Glycosidases"/>
    <property type="match status" value="1"/>
</dbReference>
<keyword evidence="1" id="KW-0472">Membrane</keyword>
<organism evidence="3 4">
    <name type="scientific">Blautia faecicola</name>
    <dbReference type="NCBI Taxonomy" id="2509240"/>
    <lineage>
        <taxon>Bacteria</taxon>
        <taxon>Bacillati</taxon>
        <taxon>Bacillota</taxon>
        <taxon>Clostridia</taxon>
        <taxon>Lachnospirales</taxon>
        <taxon>Lachnospiraceae</taxon>
        <taxon>Blautia</taxon>
    </lineage>
</organism>
<feature type="transmembrane region" description="Helical" evidence="1">
    <location>
        <begin position="7"/>
        <end position="28"/>
    </location>
</feature>
<evidence type="ECO:0000256" key="1">
    <source>
        <dbReference type="SAM" id="Phobius"/>
    </source>
</evidence>
<dbReference type="SUPFAM" id="SSF51445">
    <property type="entry name" value="(Trans)glycosidases"/>
    <property type="match status" value="1"/>
</dbReference>
<keyword evidence="3" id="KW-0378">Hydrolase</keyword>
<dbReference type="EMBL" id="SDKC01000001">
    <property type="protein sequence ID" value="RXS74141.1"/>
    <property type="molecule type" value="Genomic_DNA"/>
</dbReference>
<dbReference type="AlphaFoldDB" id="A0A4Q1REX2"/>
<dbReference type="InterPro" id="IPR029070">
    <property type="entry name" value="Chitinase_insertion_sf"/>
</dbReference>
<dbReference type="InterPro" id="IPR017853">
    <property type="entry name" value="GH"/>
</dbReference>
<evidence type="ECO:0000313" key="4">
    <source>
        <dbReference type="Proteomes" id="UP000290106"/>
    </source>
</evidence>
<evidence type="ECO:0000313" key="3">
    <source>
        <dbReference type="EMBL" id="RXS74141.1"/>
    </source>
</evidence>
<dbReference type="InterPro" id="IPR011583">
    <property type="entry name" value="Chitinase_II/V-like_cat"/>
</dbReference>
<keyword evidence="1" id="KW-0812">Transmembrane</keyword>
<sequence length="561" mass="62700">MKKKITPVVLVVVLIFLVICVGILSIFIKKYTPSGKTIDGKTYFQLTGDDEVGLVVNHELEDAKVKIVDGRYYVEDSVVGTYINSRFYWDSQQQVMLYTLPTEEFQITPESTQYVTSSGTQSTDYVILKQIGDSFYLDLEFVKQYTDMDYTVYEDPARVVIRTKWNDLQLVTVQKNSEIRQKGGIKSSIVTKVKKDDTLYLQEEMDNWSKVSTADGYSGYIKKEVLSDPVDDTELHASTAPEYTSISKDYKINLAFHQVTSMDGNATLAQMVADAQGVNTISPTWFSVTDNNGTISSLASADYVKQAHEMGMEVWGLIDNFNSATDNLTFLSSTAARANIIQQLMEQAAAVGMDGINLDFESITEEQAPHYIQFVRELSIACRNQGLVFSIDDPVPTYSRHYDRTEQGIVADYVIIMGYDEHYAGSTEAGSVSSLGFVKAGIEDTLKEVPAQKVINAIPFYTRVWIQPFGAGNLTSEVLGMDGAANYISEHGMDTYWDDEVGQNVASVEAEDGIYTIWVEDEQSIGEKMKLIQENQLAGVAEWKLGFERASVWPVIAQYLQ</sequence>